<dbReference type="InterPro" id="IPR025375">
    <property type="entry name" value="DUF4365"/>
</dbReference>
<dbReference type="AlphaFoldDB" id="A0AAD0SPV6"/>
<reference evidence="2 3" key="1">
    <citation type="submission" date="2018-08" db="EMBL/GenBank/DDBJ databases">
        <title>Complete genome of the Arcobacter suis type strain LMG 26152.</title>
        <authorList>
            <person name="Miller W.G."/>
            <person name="Yee E."/>
            <person name="Bono J.L."/>
        </authorList>
    </citation>
    <scope>NUCLEOTIDE SEQUENCE [LARGE SCALE GENOMIC DNA]</scope>
    <source>
        <strain evidence="2 3">CECT 7833</strain>
    </source>
</reference>
<evidence type="ECO:0000313" key="2">
    <source>
        <dbReference type="EMBL" id="AXX89439.1"/>
    </source>
</evidence>
<feature type="domain" description="DUF4365" evidence="1">
    <location>
        <begin position="14"/>
        <end position="172"/>
    </location>
</feature>
<gene>
    <name evidence="2" type="ORF">ASUIS_0950</name>
</gene>
<dbReference type="Pfam" id="PF14280">
    <property type="entry name" value="DUF4365"/>
    <property type="match status" value="1"/>
</dbReference>
<dbReference type="KEGG" id="asui:ASUIS_0950"/>
<name>A0AAD0SPV6_9BACT</name>
<keyword evidence="3" id="KW-1185">Reference proteome</keyword>
<evidence type="ECO:0000313" key="3">
    <source>
        <dbReference type="Proteomes" id="UP000263040"/>
    </source>
</evidence>
<protein>
    <submittedName>
        <fullName evidence="2">DUF4365 domain-containing protein</fullName>
    </submittedName>
</protein>
<dbReference type="Proteomes" id="UP000263040">
    <property type="component" value="Chromosome"/>
</dbReference>
<sequence>MTNRKIRAFQHIMESESFDIIKEILPKEWLIREYRPDYGIDLSIEIFKYIDAEKRKAETLGEHLFIQVKSVEKLKVQKIKVKSRDNVAKYKLKEKEEFIEIDVIKHQLETSELKTIQSMGSGVPVLLFYVTLDTKQIFFICLNDLIDKCIIPKDSDYLRKDSKILYIPYKNEIVSSYEGLIPIRFFAKRQKLYSAFNLFNYQNEEIGYNYALKNEEFINMIKHFINLLELLDIWKDIEMWQILNIIFGELMQLKKYIYSNNIDIYKLKLSIEEMWRRLNILGRNYEELCREWFLPTYMSTYLSYNK</sequence>
<evidence type="ECO:0000259" key="1">
    <source>
        <dbReference type="Pfam" id="PF14280"/>
    </source>
</evidence>
<dbReference type="RefSeq" id="WP_118885986.1">
    <property type="nucleotide sequence ID" value="NZ_CP032100.1"/>
</dbReference>
<accession>A0AAD0SPV6</accession>
<organism evidence="2 3">
    <name type="scientific">Arcobacter suis CECT 7833</name>
    <dbReference type="NCBI Taxonomy" id="663365"/>
    <lineage>
        <taxon>Bacteria</taxon>
        <taxon>Pseudomonadati</taxon>
        <taxon>Campylobacterota</taxon>
        <taxon>Epsilonproteobacteria</taxon>
        <taxon>Campylobacterales</taxon>
        <taxon>Arcobacteraceae</taxon>
        <taxon>Arcobacter</taxon>
    </lineage>
</organism>
<proteinExistence type="predicted"/>
<dbReference type="EMBL" id="CP032100">
    <property type="protein sequence ID" value="AXX89439.1"/>
    <property type="molecule type" value="Genomic_DNA"/>
</dbReference>